<proteinExistence type="predicted"/>
<dbReference type="PANTHER" id="PTHR30258">
    <property type="entry name" value="TYPE II SECRETION SYSTEM PROTEIN GSPE-RELATED"/>
    <property type="match status" value="1"/>
</dbReference>
<dbReference type="AlphaFoldDB" id="A0A0S8K086"/>
<dbReference type="Proteomes" id="UP000050975">
    <property type="component" value="Unassembled WGS sequence"/>
</dbReference>
<dbReference type="InterPro" id="IPR037257">
    <property type="entry name" value="T2SS_E_N_sf"/>
</dbReference>
<dbReference type="Pfam" id="PF05157">
    <property type="entry name" value="MshEN"/>
    <property type="match status" value="1"/>
</dbReference>
<gene>
    <name evidence="2" type="ORF">AMJ74_01890</name>
</gene>
<reference evidence="2 3" key="1">
    <citation type="journal article" date="2015" name="Microbiome">
        <title>Genomic resolution of linkages in carbon, nitrogen, and sulfur cycling among widespread estuary sediment bacteria.</title>
        <authorList>
            <person name="Baker B.J."/>
            <person name="Lazar C.S."/>
            <person name="Teske A.P."/>
            <person name="Dick G.J."/>
        </authorList>
    </citation>
    <scope>NUCLEOTIDE SEQUENCE [LARGE SCALE GENOMIC DNA]</scope>
    <source>
        <strain evidence="2">SM1_77</strain>
    </source>
</reference>
<accession>A0A0S8K086</accession>
<evidence type="ECO:0000313" key="2">
    <source>
        <dbReference type="EMBL" id="KPL15224.1"/>
    </source>
</evidence>
<dbReference type="EMBL" id="LJVE01000020">
    <property type="protein sequence ID" value="KPL15224.1"/>
    <property type="molecule type" value="Genomic_DNA"/>
</dbReference>
<dbReference type="InterPro" id="IPR007831">
    <property type="entry name" value="T2SS_GspE_N"/>
</dbReference>
<evidence type="ECO:0000259" key="1">
    <source>
        <dbReference type="Pfam" id="PF05157"/>
    </source>
</evidence>
<sequence length="197" mass="22750">MSLIGKMLVENGIVTETQLDEALRVQEKEKKRLGEILISLGYLKSKDLMWMLSEQADITFVDLKPEMLDSALISSFPEEFLITNDILPLYETDKKIYVVLGDPTRKDVMQNLLRYTTKEIVVSAAEPEMIHTLLQQFFLEQSLEETIKEARGKDTELRFSNQPTMIEFIDKEGNRTEKKAKVDIYIRIEGWQGGIDE</sequence>
<comment type="caution">
    <text evidence="2">The sequence shown here is derived from an EMBL/GenBank/DDBJ whole genome shotgun (WGS) entry which is preliminary data.</text>
</comment>
<name>A0A0S8K086_UNCW3</name>
<dbReference type="PANTHER" id="PTHR30258:SF2">
    <property type="entry name" value="COMG OPERON PROTEIN 1"/>
    <property type="match status" value="1"/>
</dbReference>
<dbReference type="SUPFAM" id="SSF160246">
    <property type="entry name" value="EspE N-terminal domain-like"/>
    <property type="match status" value="1"/>
</dbReference>
<dbReference type="GO" id="GO:0005886">
    <property type="term" value="C:plasma membrane"/>
    <property type="evidence" value="ECO:0007669"/>
    <property type="project" value="TreeGrafter"/>
</dbReference>
<protein>
    <recommendedName>
        <fullName evidence="1">Type II secretion system protein GspE N-terminal domain-containing protein</fullName>
    </recommendedName>
</protein>
<dbReference type="GO" id="GO:0016887">
    <property type="term" value="F:ATP hydrolysis activity"/>
    <property type="evidence" value="ECO:0007669"/>
    <property type="project" value="TreeGrafter"/>
</dbReference>
<organism evidence="2 3">
    <name type="scientific">candidate division WOR_3 bacterium SM1_77</name>
    <dbReference type="NCBI Taxonomy" id="1703778"/>
    <lineage>
        <taxon>Bacteria</taxon>
        <taxon>Bacteria division WOR-3</taxon>
    </lineage>
</organism>
<evidence type="ECO:0000313" key="3">
    <source>
        <dbReference type="Proteomes" id="UP000050975"/>
    </source>
</evidence>
<feature type="domain" description="Type II secretion system protein GspE N-terminal" evidence="1">
    <location>
        <begin position="57"/>
        <end position="141"/>
    </location>
</feature>
<dbReference type="Gene3D" id="3.30.300.160">
    <property type="entry name" value="Type II secretion system, protein E, N-terminal domain"/>
    <property type="match status" value="1"/>
</dbReference>